<dbReference type="Pfam" id="PF01740">
    <property type="entry name" value="STAS"/>
    <property type="match status" value="1"/>
</dbReference>
<feature type="domain" description="STAS" evidence="3">
    <location>
        <begin position="1"/>
        <end position="111"/>
    </location>
</feature>
<comment type="similarity">
    <text evidence="1 2">Belongs to the anti-sigma-factor antagonist family.</text>
</comment>
<dbReference type="Proteomes" id="UP001329915">
    <property type="component" value="Chromosome"/>
</dbReference>
<evidence type="ECO:0000259" key="3">
    <source>
        <dbReference type="PROSITE" id="PS50801"/>
    </source>
</evidence>
<keyword evidence="5" id="KW-1185">Reference proteome</keyword>
<reference evidence="4 5" key="1">
    <citation type="submission" date="2023-04" db="EMBL/GenBank/DDBJ databases">
        <authorList>
            <person name="Hsu D."/>
        </authorList>
    </citation>
    <scope>NUCLEOTIDE SEQUENCE [LARGE SCALE GENOMIC DNA]</scope>
    <source>
        <strain evidence="4 5">MK1</strain>
    </source>
</reference>
<evidence type="ECO:0000256" key="1">
    <source>
        <dbReference type="ARBA" id="ARBA00009013"/>
    </source>
</evidence>
<dbReference type="PROSITE" id="PS50801">
    <property type="entry name" value="STAS"/>
    <property type="match status" value="1"/>
</dbReference>
<dbReference type="SUPFAM" id="SSF52091">
    <property type="entry name" value="SpoIIaa-like"/>
    <property type="match status" value="1"/>
</dbReference>
<dbReference type="EMBL" id="CP121694">
    <property type="protein sequence ID" value="WRO23029.1"/>
    <property type="molecule type" value="Genomic_DNA"/>
</dbReference>
<dbReference type="InterPro" id="IPR036513">
    <property type="entry name" value="STAS_dom_sf"/>
</dbReference>
<gene>
    <name evidence="4" type="ORF">MFMK1_002875</name>
</gene>
<evidence type="ECO:0000313" key="4">
    <source>
        <dbReference type="EMBL" id="WRO23029.1"/>
    </source>
</evidence>
<dbReference type="InterPro" id="IPR003658">
    <property type="entry name" value="Anti-sigma_ant"/>
</dbReference>
<protein>
    <recommendedName>
        <fullName evidence="2">Anti-sigma factor antagonist</fullName>
    </recommendedName>
</protein>
<name>A0AAU0UT57_9FIRM</name>
<dbReference type="CDD" id="cd07043">
    <property type="entry name" value="STAS_anti-anti-sigma_factors"/>
    <property type="match status" value="1"/>
</dbReference>
<dbReference type="RefSeq" id="WP_366922417.1">
    <property type="nucleotide sequence ID" value="NZ_CP121694.1"/>
</dbReference>
<evidence type="ECO:0000256" key="2">
    <source>
        <dbReference type="RuleBase" id="RU003749"/>
    </source>
</evidence>
<dbReference type="Gene3D" id="3.30.750.24">
    <property type="entry name" value="STAS domain"/>
    <property type="match status" value="1"/>
</dbReference>
<dbReference type="KEGG" id="dbc:MFMK1_002875"/>
<organism evidence="4 5">
    <name type="scientific">Metallumcola ferriviriculae</name>
    <dbReference type="NCBI Taxonomy" id="3039180"/>
    <lineage>
        <taxon>Bacteria</taxon>
        <taxon>Bacillati</taxon>
        <taxon>Bacillota</taxon>
        <taxon>Clostridia</taxon>
        <taxon>Neomoorellales</taxon>
        <taxon>Desulfitibacteraceae</taxon>
        <taxon>Metallumcola</taxon>
    </lineage>
</organism>
<dbReference type="GO" id="GO:0043856">
    <property type="term" value="F:anti-sigma factor antagonist activity"/>
    <property type="evidence" value="ECO:0007669"/>
    <property type="project" value="InterPro"/>
</dbReference>
<dbReference type="PANTHER" id="PTHR33495">
    <property type="entry name" value="ANTI-SIGMA FACTOR ANTAGONIST TM_1081-RELATED-RELATED"/>
    <property type="match status" value="1"/>
</dbReference>
<proteinExistence type="inferred from homology"/>
<dbReference type="InterPro" id="IPR002645">
    <property type="entry name" value="STAS_dom"/>
</dbReference>
<evidence type="ECO:0000313" key="5">
    <source>
        <dbReference type="Proteomes" id="UP001329915"/>
    </source>
</evidence>
<dbReference type="PANTHER" id="PTHR33495:SF2">
    <property type="entry name" value="ANTI-SIGMA FACTOR ANTAGONIST TM_1081-RELATED"/>
    <property type="match status" value="1"/>
</dbReference>
<sequence length="112" mass="12311">MNLKVKHYGNTLKVSVSGELDMKVAERFRQVLDRGLEQHPDSNLLLDLSGVSFIDSSGLGVILGRYKKLIKDGRVMVISGARPVVERILELSGIMKIIGVYPTESDALSQLS</sequence>
<accession>A0AAU0UT57</accession>
<dbReference type="NCBIfam" id="TIGR00377">
    <property type="entry name" value="ant_ant_sig"/>
    <property type="match status" value="1"/>
</dbReference>
<dbReference type="AlphaFoldDB" id="A0AAU0UT57"/>